<name>A0A1B5L694_USTVR</name>
<dbReference type="Gene3D" id="1.25.40.90">
    <property type="match status" value="1"/>
</dbReference>
<dbReference type="Proteomes" id="UP000054053">
    <property type="component" value="Unassembled WGS sequence"/>
</dbReference>
<sequence>MDFNDLKSTVSNLTLYDLKAGFRKAQNGARGDQQRAMGRFIDIDAGNRQRHVQLVRSALLTRQVWSLMPSPSQTLNEIMPMIYRRFTEKSAEEWRQIYKALQLLEFLIKHGSERVIDDARGHITLLKMLRQFHFIDQNGKDQGINVRNRAKELAELLGDVDRIRSERKKARATKNKYTGVEGGPTFGGGFSGGSSSSRYGGFGNESAGYGGFSGGVYGDGGGFGGETDGYREPGGGRSEAFEEYDEFDESDRPSGSSRTARRTERAAAKKPAAEPAKKKEPEVDLFSFDEPVQASAPAATQSSGSGSGSGLAGLAGRSGSHHAAPAAADDDDDEFDEFQSAAPSTQTAAQALAAPLTSTASSTAQFAAPKPVSAPRTANLSQLVSTSSSISPAPSSNVSSGANYSAFAAPAAQQPPQPAKPAKPAGFQPSGPNYFGGIQAQASKATPPGFAAMSSASSSGPSTMANMKPVTSPGSKTAPAAAGGDAFGALWGKASVGIKKADKSTGGPAMGQLAKEKSSAGIWGAPAAQSSHGGGGASTGNDGSASGDLLG</sequence>
<feature type="region of interest" description="Disordered" evidence="1">
    <location>
        <begin position="500"/>
        <end position="551"/>
    </location>
</feature>
<feature type="compositionally biased region" description="Acidic residues" evidence="1">
    <location>
        <begin position="328"/>
        <end position="337"/>
    </location>
</feature>
<dbReference type="InterPro" id="IPR013809">
    <property type="entry name" value="ENTH"/>
</dbReference>
<feature type="compositionally biased region" description="Low complexity" evidence="1">
    <location>
        <begin position="339"/>
        <end position="368"/>
    </location>
</feature>
<dbReference type="GO" id="GO:0030125">
    <property type="term" value="C:clathrin vesicle coat"/>
    <property type="evidence" value="ECO:0007669"/>
    <property type="project" value="TreeGrafter"/>
</dbReference>
<dbReference type="SMART" id="SM00273">
    <property type="entry name" value="ENTH"/>
    <property type="match status" value="1"/>
</dbReference>
<feature type="compositionally biased region" description="Gly residues" evidence="1">
    <location>
        <begin position="223"/>
        <end position="237"/>
    </location>
</feature>
<dbReference type="EMBL" id="BBTG02000019">
    <property type="protein sequence ID" value="GAO19010.1"/>
    <property type="molecule type" value="Genomic_DNA"/>
</dbReference>
<proteinExistence type="predicted"/>
<dbReference type="GO" id="GO:0006897">
    <property type="term" value="P:endocytosis"/>
    <property type="evidence" value="ECO:0007669"/>
    <property type="project" value="TreeGrafter"/>
</dbReference>
<evidence type="ECO:0000259" key="2">
    <source>
        <dbReference type="PROSITE" id="PS50942"/>
    </source>
</evidence>
<dbReference type="GO" id="GO:0030276">
    <property type="term" value="F:clathrin binding"/>
    <property type="evidence" value="ECO:0007669"/>
    <property type="project" value="TreeGrafter"/>
</dbReference>
<comment type="caution">
    <text evidence="3">The sequence shown here is derived from an EMBL/GenBank/DDBJ whole genome shotgun (WGS) entry which is preliminary data.</text>
</comment>
<reference evidence="4" key="1">
    <citation type="journal article" date="2016" name="Genome Announc.">
        <title>Genome sequence of Ustilaginoidea virens IPU010, a rice pathogenic fungus causing false smut.</title>
        <authorList>
            <person name="Kumagai T."/>
            <person name="Ishii T."/>
            <person name="Terai G."/>
            <person name="Umemura M."/>
            <person name="Machida M."/>
            <person name="Asai K."/>
        </authorList>
    </citation>
    <scope>NUCLEOTIDE SEQUENCE [LARGE SCALE GENOMIC DNA]</scope>
    <source>
        <strain evidence="4">IPU010</strain>
    </source>
</reference>
<evidence type="ECO:0000313" key="3">
    <source>
        <dbReference type="EMBL" id="GAO19010.1"/>
    </source>
</evidence>
<dbReference type="GO" id="GO:0005768">
    <property type="term" value="C:endosome"/>
    <property type="evidence" value="ECO:0007669"/>
    <property type="project" value="TreeGrafter"/>
</dbReference>
<feature type="compositionally biased region" description="Low complexity" evidence="1">
    <location>
        <begin position="539"/>
        <end position="551"/>
    </location>
</feature>
<feature type="compositionally biased region" description="Low complexity" evidence="1">
    <location>
        <begin position="447"/>
        <end position="462"/>
    </location>
</feature>
<dbReference type="PROSITE" id="PS50942">
    <property type="entry name" value="ENTH"/>
    <property type="match status" value="1"/>
</dbReference>
<feature type="region of interest" description="Disordered" evidence="1">
    <location>
        <begin position="223"/>
        <end position="484"/>
    </location>
</feature>
<dbReference type="FunFam" id="1.25.40.90:FF:000006">
    <property type="entry name" value="Clathrin interactor 1"/>
    <property type="match status" value="1"/>
</dbReference>
<protein>
    <recommendedName>
        <fullName evidence="2">ENTH domain-containing protein</fullName>
    </recommendedName>
</protein>
<feature type="compositionally biased region" description="Low complexity" evidence="1">
    <location>
        <begin position="294"/>
        <end position="304"/>
    </location>
</feature>
<feature type="domain" description="ENTH" evidence="2">
    <location>
        <begin position="21"/>
        <end position="167"/>
    </location>
</feature>
<dbReference type="GO" id="GO:0005886">
    <property type="term" value="C:plasma membrane"/>
    <property type="evidence" value="ECO:0007669"/>
    <property type="project" value="TreeGrafter"/>
</dbReference>
<dbReference type="GO" id="GO:0006895">
    <property type="term" value="P:Golgi to endosome transport"/>
    <property type="evidence" value="ECO:0007669"/>
    <property type="project" value="TreeGrafter"/>
</dbReference>
<evidence type="ECO:0000256" key="1">
    <source>
        <dbReference type="SAM" id="MobiDB-lite"/>
    </source>
</evidence>
<feature type="compositionally biased region" description="Low complexity" evidence="1">
    <location>
        <begin position="314"/>
        <end position="327"/>
    </location>
</feature>
<accession>A0A1B5L694</accession>
<dbReference type="Pfam" id="PF01417">
    <property type="entry name" value="ENTH"/>
    <property type="match status" value="1"/>
</dbReference>
<dbReference type="GO" id="GO:0005829">
    <property type="term" value="C:cytosol"/>
    <property type="evidence" value="ECO:0007669"/>
    <property type="project" value="GOC"/>
</dbReference>
<evidence type="ECO:0000313" key="4">
    <source>
        <dbReference type="Proteomes" id="UP000054053"/>
    </source>
</evidence>
<gene>
    <name evidence="3" type="ORF">UVI_02036380</name>
</gene>
<feature type="compositionally biased region" description="Low complexity" evidence="1">
    <location>
        <begin position="381"/>
        <end position="412"/>
    </location>
</feature>
<feature type="compositionally biased region" description="Basic and acidic residues" evidence="1">
    <location>
        <begin position="261"/>
        <end position="282"/>
    </location>
</feature>
<dbReference type="AlphaFoldDB" id="A0A1B5L694"/>
<organism evidence="3 4">
    <name type="scientific">Ustilaginoidea virens</name>
    <name type="common">Rice false smut fungus</name>
    <name type="synonym">Villosiclava virens</name>
    <dbReference type="NCBI Taxonomy" id="1159556"/>
    <lineage>
        <taxon>Eukaryota</taxon>
        <taxon>Fungi</taxon>
        <taxon>Dikarya</taxon>
        <taxon>Ascomycota</taxon>
        <taxon>Pezizomycotina</taxon>
        <taxon>Sordariomycetes</taxon>
        <taxon>Hypocreomycetidae</taxon>
        <taxon>Hypocreales</taxon>
        <taxon>Clavicipitaceae</taxon>
        <taxon>Ustilaginoidea</taxon>
    </lineage>
</organism>
<dbReference type="SUPFAM" id="SSF48464">
    <property type="entry name" value="ENTH/VHS domain"/>
    <property type="match status" value="1"/>
</dbReference>
<dbReference type="GO" id="GO:0005543">
    <property type="term" value="F:phospholipid binding"/>
    <property type="evidence" value="ECO:0007669"/>
    <property type="project" value="TreeGrafter"/>
</dbReference>
<dbReference type="InterPro" id="IPR008942">
    <property type="entry name" value="ENTH_VHS"/>
</dbReference>
<dbReference type="PANTHER" id="PTHR12276:SF45">
    <property type="entry name" value="CLATHRIN INTERACTOR 1"/>
    <property type="match status" value="1"/>
</dbReference>
<dbReference type="PANTHER" id="PTHR12276">
    <property type="entry name" value="EPSIN/ENT-RELATED"/>
    <property type="match status" value="1"/>
</dbReference>